<protein>
    <submittedName>
        <fullName evidence="1">Uncharacterized protein</fullName>
    </submittedName>
</protein>
<organism evidence="1 2">
    <name type="scientific">Eleutherodactylus coqui</name>
    <name type="common">Puerto Rican coqui</name>
    <dbReference type="NCBI Taxonomy" id="57060"/>
    <lineage>
        <taxon>Eukaryota</taxon>
        <taxon>Metazoa</taxon>
        <taxon>Chordata</taxon>
        <taxon>Craniata</taxon>
        <taxon>Vertebrata</taxon>
        <taxon>Euteleostomi</taxon>
        <taxon>Amphibia</taxon>
        <taxon>Batrachia</taxon>
        <taxon>Anura</taxon>
        <taxon>Neobatrachia</taxon>
        <taxon>Hyloidea</taxon>
        <taxon>Eleutherodactylidae</taxon>
        <taxon>Eleutherodactylinae</taxon>
        <taxon>Eleutherodactylus</taxon>
        <taxon>Eleutherodactylus</taxon>
    </lineage>
</organism>
<dbReference type="EMBL" id="WNTK01000004">
    <property type="protein sequence ID" value="KAG9484661.1"/>
    <property type="molecule type" value="Genomic_DNA"/>
</dbReference>
<dbReference type="Proteomes" id="UP000770717">
    <property type="component" value="Unassembled WGS sequence"/>
</dbReference>
<evidence type="ECO:0000313" key="2">
    <source>
        <dbReference type="Proteomes" id="UP000770717"/>
    </source>
</evidence>
<gene>
    <name evidence="1" type="ORF">GDO78_008017</name>
</gene>
<sequence>MRWILSSLCRWDFYNPICNEFCCSKSATFLPRVKIPYDSPRHCSGLPPQTYPCPGPTADIIPCISFYGGLHNAL</sequence>
<accession>A0A8J6FC55</accession>
<evidence type="ECO:0000313" key="1">
    <source>
        <dbReference type="EMBL" id="KAG9484661.1"/>
    </source>
</evidence>
<reference evidence="1" key="1">
    <citation type="thesis" date="2020" institute="ProQuest LLC" country="789 East Eisenhower Parkway, Ann Arbor, MI, USA">
        <title>Comparative Genomics and Chromosome Evolution.</title>
        <authorList>
            <person name="Mudd A.B."/>
        </authorList>
    </citation>
    <scope>NUCLEOTIDE SEQUENCE</scope>
    <source>
        <strain evidence="1">HN-11 Male</strain>
        <tissue evidence="1">Kidney and liver</tissue>
    </source>
</reference>
<proteinExistence type="predicted"/>
<name>A0A8J6FC55_ELECQ</name>
<comment type="caution">
    <text evidence="1">The sequence shown here is derived from an EMBL/GenBank/DDBJ whole genome shotgun (WGS) entry which is preliminary data.</text>
</comment>
<keyword evidence="2" id="KW-1185">Reference proteome</keyword>
<dbReference type="AlphaFoldDB" id="A0A8J6FC55"/>